<comment type="similarity">
    <text evidence="1">Belongs to the HEATR1/UTP10 family.</text>
</comment>
<dbReference type="InterPro" id="IPR011989">
    <property type="entry name" value="ARM-like"/>
</dbReference>
<keyword evidence="3" id="KW-1185">Reference proteome</keyword>
<dbReference type="EMBL" id="KN716418">
    <property type="protein sequence ID" value="KJH45252.1"/>
    <property type="molecule type" value="Genomic_DNA"/>
</dbReference>
<dbReference type="GO" id="GO:0030686">
    <property type="term" value="C:90S preribosome"/>
    <property type="evidence" value="ECO:0007669"/>
    <property type="project" value="TreeGrafter"/>
</dbReference>
<evidence type="ECO:0000256" key="1">
    <source>
        <dbReference type="RuleBase" id="RU367065"/>
    </source>
</evidence>
<dbReference type="GO" id="GO:0032040">
    <property type="term" value="C:small-subunit processome"/>
    <property type="evidence" value="ECO:0007669"/>
    <property type="project" value="TreeGrafter"/>
</dbReference>
<gene>
    <name evidence="2" type="ORF">DICVIV_08706</name>
</gene>
<keyword evidence="1" id="KW-0687">Ribonucleoprotein</keyword>
<dbReference type="InterPro" id="IPR040191">
    <property type="entry name" value="UTP10"/>
</dbReference>
<dbReference type="PANTHER" id="PTHR13457">
    <property type="entry name" value="BAP28"/>
    <property type="match status" value="1"/>
</dbReference>
<accession>A0A0D8XNE7</accession>
<dbReference type="STRING" id="29172.A0A0D8XNE7"/>
<protein>
    <recommendedName>
        <fullName evidence="1">HEAT repeat-containing protein 1</fullName>
    </recommendedName>
</protein>
<dbReference type="GO" id="GO:0030515">
    <property type="term" value="F:snoRNA binding"/>
    <property type="evidence" value="ECO:0007669"/>
    <property type="project" value="TreeGrafter"/>
</dbReference>
<proteinExistence type="inferred from homology"/>
<comment type="function">
    <text evidence="1">Involved in nucleolar processing of pre-18S ribosomal RNA.</text>
</comment>
<dbReference type="SUPFAM" id="SSF48371">
    <property type="entry name" value="ARM repeat"/>
    <property type="match status" value="1"/>
</dbReference>
<dbReference type="Gene3D" id="1.25.10.10">
    <property type="entry name" value="Leucine-rich Repeat Variant"/>
    <property type="match status" value="1"/>
</dbReference>
<dbReference type="GO" id="GO:0034455">
    <property type="term" value="C:t-UTP complex"/>
    <property type="evidence" value="ECO:0007669"/>
    <property type="project" value="TreeGrafter"/>
</dbReference>
<dbReference type="InterPro" id="IPR016024">
    <property type="entry name" value="ARM-type_fold"/>
</dbReference>
<dbReference type="OrthoDB" id="5797127at2759"/>
<organism evidence="2 3">
    <name type="scientific">Dictyocaulus viviparus</name>
    <name type="common">Bovine lungworm</name>
    <dbReference type="NCBI Taxonomy" id="29172"/>
    <lineage>
        <taxon>Eukaryota</taxon>
        <taxon>Metazoa</taxon>
        <taxon>Ecdysozoa</taxon>
        <taxon>Nematoda</taxon>
        <taxon>Chromadorea</taxon>
        <taxon>Rhabditida</taxon>
        <taxon>Rhabditina</taxon>
        <taxon>Rhabditomorpha</taxon>
        <taxon>Strongyloidea</taxon>
        <taxon>Metastrongylidae</taxon>
        <taxon>Dictyocaulus</taxon>
    </lineage>
</organism>
<dbReference type="GO" id="GO:0000462">
    <property type="term" value="P:maturation of SSU-rRNA from tricistronic rRNA transcript (SSU-rRNA, 5.8S rRNA, LSU-rRNA)"/>
    <property type="evidence" value="ECO:0007669"/>
    <property type="project" value="TreeGrafter"/>
</dbReference>
<sequence length="356" mass="40850">MKTTMASAIPLLKTCLSILEEFSSNQKDNEEFINLLEVEPSKQQRLRQQSLSGKKLGSSMMLVGVLLVHSFYSKSYFHLMVHLFLNIEGVCLNLHAAHHRPVCFICFKIFVRHHHSNMLFDWAKALLALFVLLKSYFNPKNQVTVTQIRETLMTDVFLNGLEYRAPSTILSTLCHYHILESWLVLLIRSYEHAMPLLSMMEGNQWSSQNLILSRTLLISLLIAPVIENFSPSMSVFNYFFFDFPNVGAVIRDRARMLVEPLVNEVMNVNSSGHKERCVNHLSNALYNIADIHPDNFQDILDKILLMTRNKKAKVRHRSLLVIGAMFDKVGDSVAPYLPMIMPFLSELLEGILIIRL</sequence>
<keyword evidence="1" id="KW-0539">Nucleus</keyword>
<evidence type="ECO:0000313" key="3">
    <source>
        <dbReference type="Proteomes" id="UP000053766"/>
    </source>
</evidence>
<keyword evidence="1" id="KW-0690">Ribosome biogenesis</keyword>
<comment type="subcellular location">
    <subcellularLocation>
        <location evidence="1">Nucleus</location>
        <location evidence="1">Nucleolus</location>
    </subcellularLocation>
</comment>
<keyword evidence="1" id="KW-0698">rRNA processing</keyword>
<evidence type="ECO:0000313" key="2">
    <source>
        <dbReference type="EMBL" id="KJH45252.1"/>
    </source>
</evidence>
<dbReference type="PANTHER" id="PTHR13457:SF1">
    <property type="entry name" value="HEAT REPEAT-CONTAINING PROTEIN 1"/>
    <property type="match status" value="1"/>
</dbReference>
<reference evidence="2 3" key="1">
    <citation type="submission" date="2013-11" db="EMBL/GenBank/DDBJ databases">
        <title>Draft genome of the bovine lungworm Dictyocaulus viviparus.</title>
        <authorList>
            <person name="Mitreva M."/>
        </authorList>
    </citation>
    <scope>NUCLEOTIDE SEQUENCE [LARGE SCALE GENOMIC DNA]</scope>
    <source>
        <strain evidence="2 3">HannoverDv2000</strain>
    </source>
</reference>
<dbReference type="Proteomes" id="UP000053766">
    <property type="component" value="Unassembled WGS sequence"/>
</dbReference>
<name>A0A0D8XNE7_DICVI</name>
<dbReference type="GO" id="GO:0045943">
    <property type="term" value="P:positive regulation of transcription by RNA polymerase I"/>
    <property type="evidence" value="ECO:0007669"/>
    <property type="project" value="TreeGrafter"/>
</dbReference>
<dbReference type="AlphaFoldDB" id="A0A0D8XNE7"/>
<reference evidence="3" key="2">
    <citation type="journal article" date="2016" name="Sci. Rep.">
        <title>Dictyocaulus viviparus genome, variome and transcriptome elucidate lungworm biology and support future intervention.</title>
        <authorList>
            <person name="McNulty S.N."/>
            <person name="Strube C."/>
            <person name="Rosa B.A."/>
            <person name="Martin J.C."/>
            <person name="Tyagi R."/>
            <person name="Choi Y.J."/>
            <person name="Wang Q."/>
            <person name="Hallsworth Pepin K."/>
            <person name="Zhang X."/>
            <person name="Ozersky P."/>
            <person name="Wilson R.K."/>
            <person name="Sternberg P.W."/>
            <person name="Gasser R.B."/>
            <person name="Mitreva M."/>
        </authorList>
    </citation>
    <scope>NUCLEOTIDE SEQUENCE [LARGE SCALE GENOMIC DNA]</scope>
    <source>
        <strain evidence="3">HannoverDv2000</strain>
    </source>
</reference>